<dbReference type="EMBL" id="JBBNAG010000011">
    <property type="protein sequence ID" value="KAK9094307.1"/>
    <property type="molecule type" value="Genomic_DNA"/>
</dbReference>
<organism evidence="1 2">
    <name type="scientific">Stephania cephalantha</name>
    <dbReference type="NCBI Taxonomy" id="152367"/>
    <lineage>
        <taxon>Eukaryota</taxon>
        <taxon>Viridiplantae</taxon>
        <taxon>Streptophyta</taxon>
        <taxon>Embryophyta</taxon>
        <taxon>Tracheophyta</taxon>
        <taxon>Spermatophyta</taxon>
        <taxon>Magnoliopsida</taxon>
        <taxon>Ranunculales</taxon>
        <taxon>Menispermaceae</taxon>
        <taxon>Menispermoideae</taxon>
        <taxon>Cissampelideae</taxon>
        <taxon>Stephania</taxon>
    </lineage>
</organism>
<dbReference type="Proteomes" id="UP001419268">
    <property type="component" value="Unassembled WGS sequence"/>
</dbReference>
<comment type="caution">
    <text evidence="1">The sequence shown here is derived from an EMBL/GenBank/DDBJ whole genome shotgun (WGS) entry which is preliminary data.</text>
</comment>
<dbReference type="PANTHER" id="PTHR46692:SF1">
    <property type="entry name" value="NUCLEOSIDE HYDROLASE 3-RELATED"/>
    <property type="match status" value="1"/>
</dbReference>
<reference evidence="1 2" key="1">
    <citation type="submission" date="2024-01" db="EMBL/GenBank/DDBJ databases">
        <title>Genome assemblies of Stephania.</title>
        <authorList>
            <person name="Yang L."/>
        </authorList>
    </citation>
    <scope>NUCLEOTIDE SEQUENCE [LARGE SCALE GENOMIC DNA]</scope>
    <source>
        <strain evidence="1">JXDWG</strain>
        <tissue evidence="1">Leaf</tissue>
    </source>
</reference>
<accession>A0AAP0EP38</accession>
<gene>
    <name evidence="1" type="ORF">Scep_025776</name>
</gene>
<dbReference type="PANTHER" id="PTHR46692">
    <property type="entry name" value="INOSINE-URIDINE PREFERRING NUCLEOSIDE HYDROLASE FAMILY PROTEIN"/>
    <property type="match status" value="1"/>
</dbReference>
<keyword evidence="2" id="KW-1185">Reference proteome</keyword>
<protein>
    <submittedName>
        <fullName evidence="1">Uncharacterized protein</fullName>
    </submittedName>
</protein>
<evidence type="ECO:0000313" key="2">
    <source>
        <dbReference type="Proteomes" id="UP001419268"/>
    </source>
</evidence>
<name>A0AAP0EP38_9MAGN</name>
<proteinExistence type="predicted"/>
<sequence length="323" mass="36835">MVHIEPRVRKDREWISRRVEPDVLRELHRLLLHVSKTTVVAGVMARQTVYLGLVWVLGLGGDPGRVQCDPKLGEVPRLITSRAATCIHVFSLPGVSVLSLAYPAPSPILHKFATLRRTTELIFFTFSSLPRRVLYTHGVNTYSHGVNDHSLLGSHAYRHFEGGVYFQPKLYILQSWSALSTLPKIFTFRNKYNQLTIHCPIPTSVLKVSQFGVNEVLGSNTWRGQLARSTRRHVSPGPRGPPQFLITTVRINNTRDYPIGEKFTFYLRKISYSVFVVGGHISHGNNDKGNVFTVPSNKYAEFNMFLDHPWSHWRCSNSHYYEL</sequence>
<dbReference type="AlphaFoldDB" id="A0AAP0EP38"/>
<evidence type="ECO:0000313" key="1">
    <source>
        <dbReference type="EMBL" id="KAK9094307.1"/>
    </source>
</evidence>